<evidence type="ECO:0000313" key="3">
    <source>
        <dbReference type="Proteomes" id="UP001266099"/>
    </source>
</evidence>
<gene>
    <name evidence="2" type="ORF">J2S36_001181</name>
</gene>
<evidence type="ECO:0000313" key="2">
    <source>
        <dbReference type="EMBL" id="MDR6939638.1"/>
    </source>
</evidence>
<comment type="caution">
    <text evidence="2">The sequence shown here is derived from an EMBL/GenBank/DDBJ whole genome shotgun (WGS) entry which is preliminary data.</text>
</comment>
<dbReference type="EMBL" id="JAVDUJ010000001">
    <property type="protein sequence ID" value="MDR6939638.1"/>
    <property type="molecule type" value="Genomic_DNA"/>
</dbReference>
<sequence>MKTGSARSRASYQDARQSKAAKLQTAIPALPTPQKVPDK</sequence>
<evidence type="ECO:0000256" key="1">
    <source>
        <dbReference type="SAM" id="MobiDB-lite"/>
    </source>
</evidence>
<reference evidence="2 3" key="1">
    <citation type="submission" date="2023-07" db="EMBL/GenBank/DDBJ databases">
        <title>Sequencing the genomes of 1000 actinobacteria strains.</title>
        <authorList>
            <person name="Klenk H.-P."/>
        </authorList>
    </citation>
    <scope>NUCLEOTIDE SEQUENCE [LARGE SCALE GENOMIC DNA]</scope>
    <source>
        <strain evidence="2 3">DSM 15539</strain>
    </source>
</reference>
<name>A0ABU1T2N8_9ACTO</name>
<keyword evidence="3" id="KW-1185">Reference proteome</keyword>
<organism evidence="2 3">
    <name type="scientific">Arcanobacterium hippocoleae</name>
    <dbReference type="NCBI Taxonomy" id="149017"/>
    <lineage>
        <taxon>Bacteria</taxon>
        <taxon>Bacillati</taxon>
        <taxon>Actinomycetota</taxon>
        <taxon>Actinomycetes</taxon>
        <taxon>Actinomycetales</taxon>
        <taxon>Actinomycetaceae</taxon>
        <taxon>Arcanobacterium</taxon>
    </lineage>
</organism>
<feature type="compositionally biased region" description="Polar residues" evidence="1">
    <location>
        <begin position="1"/>
        <end position="15"/>
    </location>
</feature>
<accession>A0ABU1T2N8</accession>
<proteinExistence type="predicted"/>
<protein>
    <submittedName>
        <fullName evidence="2">Uncharacterized protein</fullName>
    </submittedName>
</protein>
<feature type="region of interest" description="Disordered" evidence="1">
    <location>
        <begin position="1"/>
        <end position="39"/>
    </location>
</feature>
<dbReference type="Proteomes" id="UP001266099">
    <property type="component" value="Unassembled WGS sequence"/>
</dbReference>